<evidence type="ECO:0000313" key="6">
    <source>
        <dbReference type="EMBL" id="SEC56432.1"/>
    </source>
</evidence>
<proteinExistence type="predicted"/>
<evidence type="ECO:0000256" key="4">
    <source>
        <dbReference type="SAM" id="Phobius"/>
    </source>
</evidence>
<keyword evidence="7" id="KW-1185">Reference proteome</keyword>
<keyword evidence="4" id="KW-0812">Transmembrane</keyword>
<dbReference type="AlphaFoldDB" id="A0A1H4TIZ9"/>
<sequence>MPHTPDDASPVPPTRNTEKSRPSVYWFLAAVILPLARLLMTIKIIDGQKLPKTGAFILAPNHYSEIDPIVIGIATWKMGRIPRFMAKASLFRIPFVGWLLTKAGQIPVEREGSTRGNGPIEAAGKLVDTGRGVIVYPEGTLTRDPDMWPMRGKTGAARMALTHGLPVIPVAHWGTQKVMARYAKKISLFPPKKVTIKVGDPIDLSAYRDRPIDSSTLNEVTTVIMNGITAQLEDIRGEKAPAERWDPAKHNQRETGRFES</sequence>
<feature type="region of interest" description="Disordered" evidence="3">
    <location>
        <begin position="237"/>
        <end position="260"/>
    </location>
</feature>
<keyword evidence="2 6" id="KW-0012">Acyltransferase</keyword>
<dbReference type="RefSeq" id="WP_245723743.1">
    <property type="nucleotide sequence ID" value="NZ_FNRY01000002.1"/>
</dbReference>
<dbReference type="GO" id="GO:0003841">
    <property type="term" value="F:1-acylglycerol-3-phosphate O-acyltransferase activity"/>
    <property type="evidence" value="ECO:0007669"/>
    <property type="project" value="TreeGrafter"/>
</dbReference>
<dbReference type="CDD" id="cd07989">
    <property type="entry name" value="LPLAT_AGPAT-like"/>
    <property type="match status" value="1"/>
</dbReference>
<dbReference type="GO" id="GO:0006654">
    <property type="term" value="P:phosphatidic acid biosynthetic process"/>
    <property type="evidence" value="ECO:0007669"/>
    <property type="project" value="TreeGrafter"/>
</dbReference>
<dbReference type="Pfam" id="PF01553">
    <property type="entry name" value="Acyltransferase"/>
    <property type="match status" value="1"/>
</dbReference>
<keyword evidence="4" id="KW-1133">Transmembrane helix</keyword>
<feature type="transmembrane region" description="Helical" evidence="4">
    <location>
        <begin position="24"/>
        <end position="42"/>
    </location>
</feature>
<dbReference type="PANTHER" id="PTHR10434:SF55">
    <property type="entry name" value="POSSIBLE ACYLTRANSFERASE"/>
    <property type="match status" value="1"/>
</dbReference>
<evidence type="ECO:0000313" key="7">
    <source>
        <dbReference type="Proteomes" id="UP000199183"/>
    </source>
</evidence>
<dbReference type="SMART" id="SM00563">
    <property type="entry name" value="PlsC"/>
    <property type="match status" value="1"/>
</dbReference>
<accession>A0A1H4TIZ9</accession>
<dbReference type="PANTHER" id="PTHR10434">
    <property type="entry name" value="1-ACYL-SN-GLYCEROL-3-PHOSPHATE ACYLTRANSFERASE"/>
    <property type="match status" value="1"/>
</dbReference>
<organism evidence="6 7">
    <name type="scientific">Paramicrobacterium humi</name>
    <dbReference type="NCBI Taxonomy" id="640635"/>
    <lineage>
        <taxon>Bacteria</taxon>
        <taxon>Bacillati</taxon>
        <taxon>Actinomycetota</taxon>
        <taxon>Actinomycetes</taxon>
        <taxon>Micrococcales</taxon>
        <taxon>Microbacteriaceae</taxon>
        <taxon>Paramicrobacterium</taxon>
    </lineage>
</organism>
<dbReference type="STRING" id="640635.SAMN04489806_3229"/>
<dbReference type="EMBL" id="FNRY01000002">
    <property type="protein sequence ID" value="SEC56432.1"/>
    <property type="molecule type" value="Genomic_DNA"/>
</dbReference>
<feature type="domain" description="Phospholipid/glycerol acyltransferase" evidence="5">
    <location>
        <begin position="56"/>
        <end position="175"/>
    </location>
</feature>
<dbReference type="SUPFAM" id="SSF69593">
    <property type="entry name" value="Glycerol-3-phosphate (1)-acyltransferase"/>
    <property type="match status" value="1"/>
</dbReference>
<dbReference type="Proteomes" id="UP000199183">
    <property type="component" value="Unassembled WGS sequence"/>
</dbReference>
<dbReference type="InterPro" id="IPR002123">
    <property type="entry name" value="Plipid/glycerol_acylTrfase"/>
</dbReference>
<keyword evidence="4" id="KW-0472">Membrane</keyword>
<protein>
    <submittedName>
        <fullName evidence="6">1-acyl-sn-glycerol-3-phosphate acyltransferases</fullName>
    </submittedName>
</protein>
<evidence type="ECO:0000256" key="1">
    <source>
        <dbReference type="ARBA" id="ARBA00022679"/>
    </source>
</evidence>
<keyword evidence="1 6" id="KW-0808">Transferase</keyword>
<evidence type="ECO:0000259" key="5">
    <source>
        <dbReference type="SMART" id="SM00563"/>
    </source>
</evidence>
<gene>
    <name evidence="6" type="ORF">SAMN04489806_3229</name>
</gene>
<dbReference type="GO" id="GO:0005886">
    <property type="term" value="C:plasma membrane"/>
    <property type="evidence" value="ECO:0007669"/>
    <property type="project" value="TreeGrafter"/>
</dbReference>
<name>A0A1H4TIZ9_9MICO</name>
<evidence type="ECO:0000256" key="2">
    <source>
        <dbReference type="ARBA" id="ARBA00023315"/>
    </source>
</evidence>
<evidence type="ECO:0000256" key="3">
    <source>
        <dbReference type="SAM" id="MobiDB-lite"/>
    </source>
</evidence>
<reference evidence="6 7" key="1">
    <citation type="submission" date="2016-10" db="EMBL/GenBank/DDBJ databases">
        <authorList>
            <person name="de Groot N.N."/>
        </authorList>
    </citation>
    <scope>NUCLEOTIDE SEQUENCE [LARGE SCALE GENOMIC DNA]</scope>
    <source>
        <strain evidence="6 7">DSM 21799</strain>
    </source>
</reference>